<evidence type="ECO:0000256" key="1">
    <source>
        <dbReference type="SAM" id="Phobius"/>
    </source>
</evidence>
<keyword evidence="1" id="KW-1133">Transmembrane helix</keyword>
<dbReference type="RefSeq" id="WP_343129445.1">
    <property type="nucleotide sequence ID" value="NZ_JBCITK010000001.1"/>
</dbReference>
<accession>A0ABU9VEI2</accession>
<keyword evidence="1" id="KW-0472">Membrane</keyword>
<feature type="transmembrane region" description="Helical" evidence="1">
    <location>
        <begin position="21"/>
        <end position="39"/>
    </location>
</feature>
<dbReference type="EMBL" id="JBCITK010000001">
    <property type="protein sequence ID" value="MEN0642314.1"/>
    <property type="molecule type" value="Genomic_DNA"/>
</dbReference>
<comment type="caution">
    <text evidence="2">The sequence shown here is derived from an EMBL/GenBank/DDBJ whole genome shotgun (WGS) entry which is preliminary data.</text>
</comment>
<protein>
    <submittedName>
        <fullName evidence="2">Uncharacterized protein</fullName>
    </submittedName>
</protein>
<dbReference type="Proteomes" id="UP001418796">
    <property type="component" value="Unassembled WGS sequence"/>
</dbReference>
<keyword evidence="3" id="KW-1185">Reference proteome</keyword>
<evidence type="ECO:0000313" key="3">
    <source>
        <dbReference type="Proteomes" id="UP001418796"/>
    </source>
</evidence>
<proteinExistence type="predicted"/>
<evidence type="ECO:0000313" key="2">
    <source>
        <dbReference type="EMBL" id="MEN0642314.1"/>
    </source>
</evidence>
<reference evidence="2 3" key="1">
    <citation type="submission" date="2024-03" db="EMBL/GenBank/DDBJ databases">
        <title>Bacilli Hybrid Assemblies.</title>
        <authorList>
            <person name="Kovac J."/>
        </authorList>
    </citation>
    <scope>NUCLEOTIDE SEQUENCE [LARGE SCALE GENOMIC DNA]</scope>
    <source>
        <strain evidence="2 3">FSL R7-0666</strain>
    </source>
</reference>
<gene>
    <name evidence="2" type="ORF">MKY91_03945</name>
</gene>
<sequence>MRKKFKKNFNQKQDTKSFEKMAILISILALIISIFAFFTDSQTLRLAFSQDNERKTPVWVGKYNIENEEIVFESTNPEIILQMANIYFPSKFNLPKGYVSPGNHAYPTSILKTELIEYVREGYEVSEDSNQVAYEIIPVIITSNYVAQGNLFNHQAIYHIHYIATIPGDGSEPIIDIDGLTFDSHVDMKFDPSIKVDEHWDFLVDSDEFLAR</sequence>
<name>A0ABU9VEI2_9BACI</name>
<keyword evidence="1" id="KW-0812">Transmembrane</keyword>
<organism evidence="2 3">
    <name type="scientific">Alkalicoccobacillus gibsonii</name>
    <dbReference type="NCBI Taxonomy" id="79881"/>
    <lineage>
        <taxon>Bacteria</taxon>
        <taxon>Bacillati</taxon>
        <taxon>Bacillota</taxon>
        <taxon>Bacilli</taxon>
        <taxon>Bacillales</taxon>
        <taxon>Bacillaceae</taxon>
        <taxon>Alkalicoccobacillus</taxon>
    </lineage>
</organism>